<dbReference type="PANTHER" id="PTHR43108">
    <property type="entry name" value="N-ACETYLGLUCOSAMINE-6-SULFATASE FAMILY MEMBER"/>
    <property type="match status" value="1"/>
</dbReference>
<reference evidence="6" key="1">
    <citation type="submission" date="2022-01" db="EMBL/GenBank/DDBJ databases">
        <title>Draft genome sequence of Sabulilitoribacter arenilitoris KCTC 52401.</title>
        <authorList>
            <person name="Oh J.-S."/>
        </authorList>
    </citation>
    <scope>NUCLEOTIDE SEQUENCE</scope>
    <source>
        <strain evidence="6">HMF6543</strain>
    </source>
</reference>
<evidence type="ECO:0000313" key="7">
    <source>
        <dbReference type="Proteomes" id="UP001199795"/>
    </source>
</evidence>
<dbReference type="PANTHER" id="PTHR43108:SF6">
    <property type="entry name" value="N-SULPHOGLUCOSAMINE SULPHOHYDROLASE"/>
    <property type="match status" value="1"/>
</dbReference>
<dbReference type="SUPFAM" id="SSF53649">
    <property type="entry name" value="Alkaline phosphatase-like"/>
    <property type="match status" value="1"/>
</dbReference>
<dbReference type="PROSITE" id="PS00149">
    <property type="entry name" value="SULFATASE_2"/>
    <property type="match status" value="1"/>
</dbReference>
<evidence type="ECO:0000256" key="1">
    <source>
        <dbReference type="ARBA" id="ARBA00008779"/>
    </source>
</evidence>
<evidence type="ECO:0000256" key="3">
    <source>
        <dbReference type="ARBA" id="ARBA00022801"/>
    </source>
</evidence>
<sequence>MIQKILFSIITIFIMTACTIEQQQPNIIFIMADDHAAHGLSCYGSNIIKTPNIDRIADEGMRFTQAVGVNSLCSPARAALITGKHSHNNSVKQNNEVFNGSQQTFPKLLQASGYETAIIGKWHLRSLPTGFNYYKVLDAHGSYFDPEFIEKGKERHRETGYLTNIITNSAIDWLEDKKGDRPFFLMVQHKAPHGPDIHEEKHARLFNDEVIPEPETIHDDWKSRDPLKLGDCESTKLINCHWQQDIYRELMASAPQEKQARTSVVYQQMIKGYKRLIASLDENIGELLDYIDESGLRENTIVIYTSDNGFFLGDHGLFNKMWIYEESLKIPLIVRWPGVVREKSVNDDLVNILDFAPTFLNIANASVPGDLYGRSIVPLLKEDERGDWRKTTYYHFYPYPGVLEHYGVRSKNYKLHHFPGYGDGKYWEFFNLNDDPKELKNVYNEAENLEIIEEMKEELRKHRQTIGIIP</sequence>
<dbReference type="PROSITE" id="PS00523">
    <property type="entry name" value="SULFATASE_1"/>
    <property type="match status" value="1"/>
</dbReference>
<accession>A0AAE3ERJ6</accession>
<organism evidence="6 7">
    <name type="scientific">Wocania arenilitoris</name>
    <dbReference type="NCBI Taxonomy" id="2044858"/>
    <lineage>
        <taxon>Bacteria</taxon>
        <taxon>Pseudomonadati</taxon>
        <taxon>Bacteroidota</taxon>
        <taxon>Flavobacteriia</taxon>
        <taxon>Flavobacteriales</taxon>
        <taxon>Flavobacteriaceae</taxon>
        <taxon>Wocania</taxon>
    </lineage>
</organism>
<keyword evidence="7" id="KW-1185">Reference proteome</keyword>
<name>A0AAE3ERJ6_9FLAO</name>
<keyword evidence="2" id="KW-0732">Signal</keyword>
<dbReference type="EMBL" id="JAKKDU010000011">
    <property type="protein sequence ID" value="MCF7568770.1"/>
    <property type="molecule type" value="Genomic_DNA"/>
</dbReference>
<protein>
    <submittedName>
        <fullName evidence="6">Sulfatase</fullName>
    </submittedName>
</protein>
<dbReference type="AlphaFoldDB" id="A0AAE3ERJ6"/>
<keyword evidence="3" id="KW-0378">Hydrolase</keyword>
<dbReference type="Proteomes" id="UP001199795">
    <property type="component" value="Unassembled WGS sequence"/>
</dbReference>
<evidence type="ECO:0000313" key="6">
    <source>
        <dbReference type="EMBL" id="MCF7568770.1"/>
    </source>
</evidence>
<dbReference type="GO" id="GO:0016787">
    <property type="term" value="F:hydrolase activity"/>
    <property type="evidence" value="ECO:0007669"/>
    <property type="project" value="UniProtKB-KW"/>
</dbReference>
<evidence type="ECO:0000256" key="2">
    <source>
        <dbReference type="ARBA" id="ARBA00022729"/>
    </source>
</evidence>
<dbReference type="InterPro" id="IPR000917">
    <property type="entry name" value="Sulfatase_N"/>
</dbReference>
<evidence type="ECO:0000259" key="5">
    <source>
        <dbReference type="Pfam" id="PF00884"/>
    </source>
</evidence>
<evidence type="ECO:0000256" key="4">
    <source>
        <dbReference type="ARBA" id="ARBA00023180"/>
    </source>
</evidence>
<dbReference type="Gene3D" id="3.40.720.10">
    <property type="entry name" value="Alkaline Phosphatase, subunit A"/>
    <property type="match status" value="1"/>
</dbReference>
<feature type="domain" description="Sulfatase N-terminal" evidence="5">
    <location>
        <begin position="25"/>
        <end position="364"/>
    </location>
</feature>
<gene>
    <name evidence="6" type="ORF">L3X37_10390</name>
</gene>
<dbReference type="Pfam" id="PF00884">
    <property type="entry name" value="Sulfatase"/>
    <property type="match status" value="1"/>
</dbReference>
<dbReference type="InterPro" id="IPR024607">
    <property type="entry name" value="Sulfatase_CS"/>
</dbReference>
<dbReference type="InterPro" id="IPR017850">
    <property type="entry name" value="Alkaline_phosphatase_core_sf"/>
</dbReference>
<dbReference type="CDD" id="cd16031">
    <property type="entry name" value="G6S_like"/>
    <property type="match status" value="1"/>
</dbReference>
<keyword evidence="4" id="KW-0325">Glycoprotein</keyword>
<comment type="caution">
    <text evidence="6">The sequence shown here is derived from an EMBL/GenBank/DDBJ whole genome shotgun (WGS) entry which is preliminary data.</text>
</comment>
<comment type="similarity">
    <text evidence="1">Belongs to the sulfatase family.</text>
</comment>
<dbReference type="RefSeq" id="WP_237240108.1">
    <property type="nucleotide sequence ID" value="NZ_JAKKDU010000011.1"/>
</dbReference>
<proteinExistence type="inferred from homology"/>
<dbReference type="PROSITE" id="PS51257">
    <property type="entry name" value="PROKAR_LIPOPROTEIN"/>
    <property type="match status" value="1"/>
</dbReference>